<proteinExistence type="predicted"/>
<sequence>MDWEISIRTANACDGKVYQDLSRKSCVDQIGGIFKEWTNCEPYRGHVAAYAQACAPLVLKGKSCTLACPVRLQLFCVERFPPKKSHLESYVTERMHFAQITDERGINKSVPSELANRRRRRDRPTHGDAGVFMPRTRTIEPRKI</sequence>
<organism evidence="2 3">
    <name type="scientific">Eumeta variegata</name>
    <name type="common">Bagworm moth</name>
    <name type="synonym">Eumeta japonica</name>
    <dbReference type="NCBI Taxonomy" id="151549"/>
    <lineage>
        <taxon>Eukaryota</taxon>
        <taxon>Metazoa</taxon>
        <taxon>Ecdysozoa</taxon>
        <taxon>Arthropoda</taxon>
        <taxon>Hexapoda</taxon>
        <taxon>Insecta</taxon>
        <taxon>Pterygota</taxon>
        <taxon>Neoptera</taxon>
        <taxon>Endopterygota</taxon>
        <taxon>Lepidoptera</taxon>
        <taxon>Glossata</taxon>
        <taxon>Ditrysia</taxon>
        <taxon>Tineoidea</taxon>
        <taxon>Psychidae</taxon>
        <taxon>Oiketicinae</taxon>
        <taxon>Eumeta</taxon>
    </lineage>
</organism>
<accession>A0A4C1YT99</accession>
<evidence type="ECO:0000256" key="1">
    <source>
        <dbReference type="SAM" id="MobiDB-lite"/>
    </source>
</evidence>
<evidence type="ECO:0000313" key="2">
    <source>
        <dbReference type="EMBL" id="GBP78112.1"/>
    </source>
</evidence>
<dbReference type="Proteomes" id="UP000299102">
    <property type="component" value="Unassembled WGS sequence"/>
</dbReference>
<gene>
    <name evidence="2" type="ORF">EVAR_53558_1</name>
</gene>
<feature type="region of interest" description="Disordered" evidence="1">
    <location>
        <begin position="108"/>
        <end position="144"/>
    </location>
</feature>
<dbReference type="EMBL" id="BGZK01001357">
    <property type="protein sequence ID" value="GBP78112.1"/>
    <property type="molecule type" value="Genomic_DNA"/>
</dbReference>
<dbReference type="AlphaFoldDB" id="A0A4C1YT99"/>
<protein>
    <submittedName>
        <fullName evidence="2">Uncharacterized protein</fullName>
    </submittedName>
</protein>
<evidence type="ECO:0000313" key="3">
    <source>
        <dbReference type="Proteomes" id="UP000299102"/>
    </source>
</evidence>
<name>A0A4C1YT99_EUMVA</name>
<comment type="caution">
    <text evidence="2">The sequence shown here is derived from an EMBL/GenBank/DDBJ whole genome shotgun (WGS) entry which is preliminary data.</text>
</comment>
<keyword evidence="3" id="KW-1185">Reference proteome</keyword>
<reference evidence="2 3" key="1">
    <citation type="journal article" date="2019" name="Commun. Biol.">
        <title>The bagworm genome reveals a unique fibroin gene that provides high tensile strength.</title>
        <authorList>
            <person name="Kono N."/>
            <person name="Nakamura H."/>
            <person name="Ohtoshi R."/>
            <person name="Tomita M."/>
            <person name="Numata K."/>
            <person name="Arakawa K."/>
        </authorList>
    </citation>
    <scope>NUCLEOTIDE SEQUENCE [LARGE SCALE GENOMIC DNA]</scope>
</reference>